<dbReference type="Gene3D" id="3.40.50.1240">
    <property type="entry name" value="Phosphoglycerate mutase-like"/>
    <property type="match status" value="1"/>
</dbReference>
<dbReference type="GO" id="GO:0016791">
    <property type="term" value="F:phosphatase activity"/>
    <property type="evidence" value="ECO:0007669"/>
    <property type="project" value="TreeGrafter"/>
</dbReference>
<dbReference type="InterPro" id="IPR013078">
    <property type="entry name" value="His_Pase_superF_clade-1"/>
</dbReference>
<protein>
    <recommendedName>
        <fullName evidence="3">Histidine phosphatase family protein</fullName>
    </recommendedName>
</protein>
<dbReference type="PANTHER" id="PTHR48100">
    <property type="entry name" value="BROAD-SPECIFICITY PHOSPHATASE YOR283W-RELATED"/>
    <property type="match status" value="1"/>
</dbReference>
<sequence>MTVFYVVQHAEKERQLGDPGLTALGTQQAVRTADWLRDVGLKAVVSSPMRRTRETAEFIAAAAELPVREDARLRERMNWDDDQSLEDFLTEWDATVQDRDFIPRSGDSSHQAGARFLSCLRDLTREPGPIAVVTHGGVTVDLLRTLIGDDALTASLLNEGVPACAITTLYGTSVVDIASHAHLG</sequence>
<reference evidence="1" key="2">
    <citation type="submission" date="2020-09" db="EMBL/GenBank/DDBJ databases">
        <authorList>
            <person name="Sun Q."/>
            <person name="Ohkuma M."/>
        </authorList>
    </citation>
    <scope>NUCLEOTIDE SEQUENCE</scope>
    <source>
        <strain evidence="1">JCM 4714</strain>
    </source>
</reference>
<organism evidence="1 2">
    <name type="scientific">Streptomyces alanosinicus</name>
    <dbReference type="NCBI Taxonomy" id="68171"/>
    <lineage>
        <taxon>Bacteria</taxon>
        <taxon>Bacillati</taxon>
        <taxon>Actinomycetota</taxon>
        <taxon>Actinomycetes</taxon>
        <taxon>Kitasatosporales</taxon>
        <taxon>Streptomycetaceae</taxon>
        <taxon>Streptomyces</taxon>
    </lineage>
</organism>
<accession>A0A919D6Q7</accession>
<dbReference type="EMBL" id="BMVG01000028">
    <property type="protein sequence ID" value="GHE11369.1"/>
    <property type="molecule type" value="Genomic_DNA"/>
</dbReference>
<evidence type="ECO:0000313" key="2">
    <source>
        <dbReference type="Proteomes" id="UP000655443"/>
    </source>
</evidence>
<evidence type="ECO:0008006" key="3">
    <source>
        <dbReference type="Google" id="ProtNLM"/>
    </source>
</evidence>
<dbReference type="SUPFAM" id="SSF53254">
    <property type="entry name" value="Phosphoglycerate mutase-like"/>
    <property type="match status" value="1"/>
</dbReference>
<proteinExistence type="predicted"/>
<dbReference type="PANTHER" id="PTHR48100:SF1">
    <property type="entry name" value="HISTIDINE PHOSPHATASE FAMILY PROTEIN-RELATED"/>
    <property type="match status" value="1"/>
</dbReference>
<dbReference type="Proteomes" id="UP000655443">
    <property type="component" value="Unassembled WGS sequence"/>
</dbReference>
<evidence type="ECO:0000313" key="1">
    <source>
        <dbReference type="EMBL" id="GHE11369.1"/>
    </source>
</evidence>
<dbReference type="RefSeq" id="WP_189957716.1">
    <property type="nucleotide sequence ID" value="NZ_BMVG01000028.1"/>
</dbReference>
<dbReference type="AlphaFoldDB" id="A0A919D6Q7"/>
<keyword evidence="2" id="KW-1185">Reference proteome</keyword>
<dbReference type="InterPro" id="IPR029033">
    <property type="entry name" value="His_PPase_superfam"/>
</dbReference>
<comment type="caution">
    <text evidence="1">The sequence shown here is derived from an EMBL/GenBank/DDBJ whole genome shotgun (WGS) entry which is preliminary data.</text>
</comment>
<dbReference type="SMART" id="SM00855">
    <property type="entry name" value="PGAM"/>
    <property type="match status" value="1"/>
</dbReference>
<gene>
    <name evidence="1" type="ORF">GCM10010339_70800</name>
</gene>
<dbReference type="CDD" id="cd07067">
    <property type="entry name" value="HP_PGM_like"/>
    <property type="match status" value="1"/>
</dbReference>
<dbReference type="Pfam" id="PF00300">
    <property type="entry name" value="His_Phos_1"/>
    <property type="match status" value="1"/>
</dbReference>
<dbReference type="InterPro" id="IPR050275">
    <property type="entry name" value="PGM_Phosphatase"/>
</dbReference>
<dbReference type="GO" id="GO:0005737">
    <property type="term" value="C:cytoplasm"/>
    <property type="evidence" value="ECO:0007669"/>
    <property type="project" value="TreeGrafter"/>
</dbReference>
<name>A0A919D6Q7_9ACTN</name>
<reference evidence="1" key="1">
    <citation type="journal article" date="2014" name="Int. J. Syst. Evol. Microbiol.">
        <title>Complete genome sequence of Corynebacterium casei LMG S-19264T (=DSM 44701T), isolated from a smear-ripened cheese.</title>
        <authorList>
            <consortium name="US DOE Joint Genome Institute (JGI-PGF)"/>
            <person name="Walter F."/>
            <person name="Albersmeier A."/>
            <person name="Kalinowski J."/>
            <person name="Ruckert C."/>
        </authorList>
    </citation>
    <scope>NUCLEOTIDE SEQUENCE</scope>
    <source>
        <strain evidence="1">JCM 4714</strain>
    </source>
</reference>